<sequence length="389" mass="42094">MIESLQSTVHILSVSDLDADTLSQILTFSANKAGRLTVCAVIDNAPIPAKDVLLKDLERHAIVHRFDQVQPNPRTVDIMRMYEDPEFASCDVVLGIGGGSTLDSAKALAMLASNGGSLAEYLGNKPLRTITERAKTLVLIPTTAGTGSEVTKVGVYTDPLGRKYTLGSPLMSARTAVLASSLLEGVPPSLCAATGLDALDHALESIWNKNSTPLTKTIARNAAIEILETLPKLYQAIKTQSPDKQSLTRSMLAASTKAGIAFNLTGTAAGHAISFILSEEWHVPHGLACAFTLLEVFDWAVQDESNRKELAQIGKHFHPTFGDDQALEALREDISSLMQRLAIPTKFADIKVDLTDLSVFDRCLDDPKLLNQLPPLGKKDLYRIIEAKR</sequence>
<organism evidence="5">
    <name type="scientific">bioreactor metagenome</name>
    <dbReference type="NCBI Taxonomy" id="1076179"/>
    <lineage>
        <taxon>unclassified sequences</taxon>
        <taxon>metagenomes</taxon>
        <taxon>ecological metagenomes</taxon>
    </lineage>
</organism>
<dbReference type="GO" id="GO:0050060">
    <property type="term" value="F:long-chain-alcohol dehydrogenase activity"/>
    <property type="evidence" value="ECO:0007669"/>
    <property type="project" value="UniProtKB-EC"/>
</dbReference>
<name>A0A644X7D0_9ZZZZ</name>
<proteinExistence type="inferred from homology"/>
<feature type="domain" description="Fe-containing alcohol dehydrogenase-like C-terminal" evidence="4">
    <location>
        <begin position="192"/>
        <end position="386"/>
    </location>
</feature>
<dbReference type="AlphaFoldDB" id="A0A644X7D0"/>
<dbReference type="Pfam" id="PF25137">
    <property type="entry name" value="ADH_Fe_C"/>
    <property type="match status" value="1"/>
</dbReference>
<dbReference type="PANTHER" id="PTHR11496:SF102">
    <property type="entry name" value="ALCOHOL DEHYDROGENASE 4"/>
    <property type="match status" value="1"/>
</dbReference>
<evidence type="ECO:0000259" key="3">
    <source>
        <dbReference type="Pfam" id="PF00465"/>
    </source>
</evidence>
<dbReference type="Pfam" id="PF00465">
    <property type="entry name" value="Fe-ADH"/>
    <property type="match status" value="1"/>
</dbReference>
<dbReference type="CDD" id="cd08551">
    <property type="entry name" value="Fe-ADH"/>
    <property type="match status" value="1"/>
</dbReference>
<dbReference type="Gene3D" id="3.40.50.1970">
    <property type="match status" value="1"/>
</dbReference>
<accession>A0A644X7D0</accession>
<dbReference type="Gene3D" id="1.20.1090.10">
    <property type="entry name" value="Dehydroquinate synthase-like - alpha domain"/>
    <property type="match status" value="1"/>
</dbReference>
<keyword evidence="2 5" id="KW-0560">Oxidoreductase</keyword>
<evidence type="ECO:0000256" key="2">
    <source>
        <dbReference type="ARBA" id="ARBA00023002"/>
    </source>
</evidence>
<dbReference type="InterPro" id="IPR001670">
    <property type="entry name" value="ADH_Fe/GldA"/>
</dbReference>
<dbReference type="EC" id="1.1.1.192" evidence="5"/>
<dbReference type="InterPro" id="IPR039697">
    <property type="entry name" value="Alcohol_dehydrogenase_Fe"/>
</dbReference>
<gene>
    <name evidence="5" type="primary">adh1_1</name>
    <name evidence="5" type="ORF">SDC9_58416</name>
</gene>
<dbReference type="GO" id="GO:0004022">
    <property type="term" value="F:alcohol dehydrogenase (NAD+) activity"/>
    <property type="evidence" value="ECO:0007669"/>
    <property type="project" value="TreeGrafter"/>
</dbReference>
<protein>
    <submittedName>
        <fullName evidence="5">Long-chain-alcohol dehydrogenase 1</fullName>
        <ecNumber evidence="5">1.1.1.192</ecNumber>
    </submittedName>
</protein>
<evidence type="ECO:0000313" key="5">
    <source>
        <dbReference type="EMBL" id="MPM12065.1"/>
    </source>
</evidence>
<feature type="domain" description="Alcohol dehydrogenase iron-type/glycerol dehydrogenase GldA" evidence="3">
    <location>
        <begin position="37"/>
        <end position="178"/>
    </location>
</feature>
<dbReference type="GO" id="GO:0046872">
    <property type="term" value="F:metal ion binding"/>
    <property type="evidence" value="ECO:0007669"/>
    <property type="project" value="InterPro"/>
</dbReference>
<reference evidence="5" key="1">
    <citation type="submission" date="2019-08" db="EMBL/GenBank/DDBJ databases">
        <authorList>
            <person name="Kucharzyk K."/>
            <person name="Murdoch R.W."/>
            <person name="Higgins S."/>
            <person name="Loffler F."/>
        </authorList>
    </citation>
    <scope>NUCLEOTIDE SEQUENCE</scope>
</reference>
<dbReference type="SUPFAM" id="SSF56796">
    <property type="entry name" value="Dehydroquinate synthase-like"/>
    <property type="match status" value="1"/>
</dbReference>
<evidence type="ECO:0000259" key="4">
    <source>
        <dbReference type="Pfam" id="PF25137"/>
    </source>
</evidence>
<evidence type="ECO:0000256" key="1">
    <source>
        <dbReference type="ARBA" id="ARBA00007358"/>
    </source>
</evidence>
<dbReference type="InterPro" id="IPR056798">
    <property type="entry name" value="ADH_Fe_C"/>
</dbReference>
<comment type="similarity">
    <text evidence="1">Belongs to the iron-containing alcohol dehydrogenase family.</text>
</comment>
<dbReference type="PANTHER" id="PTHR11496">
    <property type="entry name" value="ALCOHOL DEHYDROGENASE"/>
    <property type="match status" value="1"/>
</dbReference>
<dbReference type="EMBL" id="VSSQ01001917">
    <property type="protein sequence ID" value="MPM12065.1"/>
    <property type="molecule type" value="Genomic_DNA"/>
</dbReference>
<comment type="caution">
    <text evidence="5">The sequence shown here is derived from an EMBL/GenBank/DDBJ whole genome shotgun (WGS) entry which is preliminary data.</text>
</comment>